<gene>
    <name evidence="2" type="ORF">Acr_16g0010440</name>
</gene>
<keyword evidence="3" id="KW-1185">Reference proteome</keyword>
<evidence type="ECO:0000313" key="2">
    <source>
        <dbReference type="EMBL" id="GFZ04420.1"/>
    </source>
</evidence>
<dbReference type="EMBL" id="BJWL01000016">
    <property type="protein sequence ID" value="GFZ04420.1"/>
    <property type="molecule type" value="Genomic_DNA"/>
</dbReference>
<evidence type="ECO:0000256" key="1">
    <source>
        <dbReference type="SAM" id="MobiDB-lite"/>
    </source>
</evidence>
<organism evidence="2 3">
    <name type="scientific">Actinidia rufa</name>
    <dbReference type="NCBI Taxonomy" id="165716"/>
    <lineage>
        <taxon>Eukaryota</taxon>
        <taxon>Viridiplantae</taxon>
        <taxon>Streptophyta</taxon>
        <taxon>Embryophyta</taxon>
        <taxon>Tracheophyta</taxon>
        <taxon>Spermatophyta</taxon>
        <taxon>Magnoliopsida</taxon>
        <taxon>eudicotyledons</taxon>
        <taxon>Gunneridae</taxon>
        <taxon>Pentapetalae</taxon>
        <taxon>asterids</taxon>
        <taxon>Ericales</taxon>
        <taxon>Actinidiaceae</taxon>
        <taxon>Actinidia</taxon>
    </lineage>
</organism>
<dbReference type="Proteomes" id="UP000585474">
    <property type="component" value="Unassembled WGS sequence"/>
</dbReference>
<reference evidence="2 3" key="1">
    <citation type="submission" date="2019-07" db="EMBL/GenBank/DDBJ databases">
        <title>De Novo Assembly of kiwifruit Actinidia rufa.</title>
        <authorList>
            <person name="Sugita-Konishi S."/>
            <person name="Sato K."/>
            <person name="Mori E."/>
            <person name="Abe Y."/>
            <person name="Kisaki G."/>
            <person name="Hamano K."/>
            <person name="Suezawa K."/>
            <person name="Otani M."/>
            <person name="Fukuda T."/>
            <person name="Manabe T."/>
            <person name="Gomi K."/>
            <person name="Tabuchi M."/>
            <person name="Akimitsu K."/>
            <person name="Kataoka I."/>
        </authorList>
    </citation>
    <scope>NUCLEOTIDE SEQUENCE [LARGE SCALE GENOMIC DNA]</scope>
    <source>
        <strain evidence="3">cv. Fuchu</strain>
    </source>
</reference>
<proteinExistence type="predicted"/>
<evidence type="ECO:0000313" key="3">
    <source>
        <dbReference type="Proteomes" id="UP000585474"/>
    </source>
</evidence>
<comment type="caution">
    <text evidence="2">The sequence shown here is derived from an EMBL/GenBank/DDBJ whole genome shotgun (WGS) entry which is preliminary data.</text>
</comment>
<protein>
    <submittedName>
        <fullName evidence="2">Uncharacterized protein</fullName>
    </submittedName>
</protein>
<dbReference type="AlphaFoldDB" id="A0A7J0G119"/>
<name>A0A7J0G119_9ERIC</name>
<dbReference type="OrthoDB" id="10359943at2759"/>
<sequence>MGLLQLFCEYGYGCSRRQQKQVVVNCSHRNDHRDRSRIGFVATAAAIMLSSAANAFIEVPSQMQPETLLDIPQMLFVRRLLGRSKDPSQGKPSPAPSSVSQLASEEAMGKALLMSEGNYYYYLELEHAIKLSISLLLVDVQEYGIKSSPQPGLGIHVQGKCCSRSAALHYWYRKENTSLQPPSPSHPHPNFNRSQTVDVESALKPKA</sequence>
<accession>A0A7J0G119</accession>
<feature type="region of interest" description="Disordered" evidence="1">
    <location>
        <begin position="177"/>
        <end position="207"/>
    </location>
</feature>